<dbReference type="AlphaFoldDB" id="A0A9D4LPZ5"/>
<accession>A0A9D4LPZ5</accession>
<organism evidence="1 2">
    <name type="scientific">Dreissena polymorpha</name>
    <name type="common">Zebra mussel</name>
    <name type="synonym">Mytilus polymorpha</name>
    <dbReference type="NCBI Taxonomy" id="45954"/>
    <lineage>
        <taxon>Eukaryota</taxon>
        <taxon>Metazoa</taxon>
        <taxon>Spiralia</taxon>
        <taxon>Lophotrochozoa</taxon>
        <taxon>Mollusca</taxon>
        <taxon>Bivalvia</taxon>
        <taxon>Autobranchia</taxon>
        <taxon>Heteroconchia</taxon>
        <taxon>Euheterodonta</taxon>
        <taxon>Imparidentia</taxon>
        <taxon>Neoheterodontei</taxon>
        <taxon>Myida</taxon>
        <taxon>Dreissenoidea</taxon>
        <taxon>Dreissenidae</taxon>
        <taxon>Dreissena</taxon>
    </lineage>
</organism>
<reference evidence="1" key="2">
    <citation type="submission" date="2020-11" db="EMBL/GenBank/DDBJ databases">
        <authorList>
            <person name="McCartney M.A."/>
            <person name="Auch B."/>
            <person name="Kono T."/>
            <person name="Mallez S."/>
            <person name="Becker A."/>
            <person name="Gohl D.M."/>
            <person name="Silverstein K.A.T."/>
            <person name="Koren S."/>
            <person name="Bechman K.B."/>
            <person name="Herman A."/>
            <person name="Abrahante J.E."/>
            <person name="Garbe J."/>
        </authorList>
    </citation>
    <scope>NUCLEOTIDE SEQUENCE</scope>
    <source>
        <strain evidence="1">Duluth1</strain>
        <tissue evidence="1">Whole animal</tissue>
    </source>
</reference>
<gene>
    <name evidence="1" type="ORF">DPMN_024765</name>
</gene>
<name>A0A9D4LPZ5_DREPO</name>
<comment type="caution">
    <text evidence="1">The sequence shown here is derived from an EMBL/GenBank/DDBJ whole genome shotgun (WGS) entry which is preliminary data.</text>
</comment>
<protein>
    <submittedName>
        <fullName evidence="1">Uncharacterized protein</fullName>
    </submittedName>
</protein>
<sequence>MAPDGWTDGKTDGRTNNAKTISLRLWRGIIRNFYDDWAKNVTSRDHVIQLTGTIFKLNSHIKETNKNAPPTGGHVFSPIWPIFKLVQDINKTKVLTNFHDDWPKIVTSRVITGHVIQLTGTIFKLNSHIKKTNVLTKFHENWVKNVTYRVFTCFHYIHIEKNAPPTGGHVFSSIWIIFKLVQDINKTNVLTNFHDDWAKIVTSRVFTRKTAPPTGGHVFQRTGTTFELNQHIIKTNILTNFELDRDFIGTKILTKFHEDGTINKASKSVYEQMWTDGHTTDKDRSQNLI</sequence>
<evidence type="ECO:0000313" key="2">
    <source>
        <dbReference type="Proteomes" id="UP000828390"/>
    </source>
</evidence>
<proteinExistence type="predicted"/>
<keyword evidence="2" id="KW-1185">Reference proteome</keyword>
<evidence type="ECO:0000313" key="1">
    <source>
        <dbReference type="EMBL" id="KAH3861814.1"/>
    </source>
</evidence>
<reference evidence="1" key="1">
    <citation type="journal article" date="2019" name="bioRxiv">
        <title>The Genome of the Zebra Mussel, Dreissena polymorpha: A Resource for Invasive Species Research.</title>
        <authorList>
            <person name="McCartney M.A."/>
            <person name="Auch B."/>
            <person name="Kono T."/>
            <person name="Mallez S."/>
            <person name="Zhang Y."/>
            <person name="Obille A."/>
            <person name="Becker A."/>
            <person name="Abrahante J.E."/>
            <person name="Garbe J."/>
            <person name="Badalamenti J.P."/>
            <person name="Herman A."/>
            <person name="Mangelson H."/>
            <person name="Liachko I."/>
            <person name="Sullivan S."/>
            <person name="Sone E.D."/>
            <person name="Koren S."/>
            <person name="Silverstein K.A.T."/>
            <person name="Beckman K.B."/>
            <person name="Gohl D.M."/>
        </authorList>
    </citation>
    <scope>NUCLEOTIDE SEQUENCE</scope>
    <source>
        <strain evidence="1">Duluth1</strain>
        <tissue evidence="1">Whole animal</tissue>
    </source>
</reference>
<dbReference type="EMBL" id="JAIWYP010000002">
    <property type="protein sequence ID" value="KAH3861814.1"/>
    <property type="molecule type" value="Genomic_DNA"/>
</dbReference>
<dbReference type="Proteomes" id="UP000828390">
    <property type="component" value="Unassembled WGS sequence"/>
</dbReference>